<reference evidence="1" key="2">
    <citation type="journal article" date="2015" name="Fish Shellfish Immunol.">
        <title>Early steps in the European eel (Anguilla anguilla)-Vibrio vulnificus interaction in the gills: Role of the RtxA13 toxin.</title>
        <authorList>
            <person name="Callol A."/>
            <person name="Pajuelo D."/>
            <person name="Ebbesson L."/>
            <person name="Teles M."/>
            <person name="MacKenzie S."/>
            <person name="Amaro C."/>
        </authorList>
    </citation>
    <scope>NUCLEOTIDE SEQUENCE</scope>
</reference>
<evidence type="ECO:0000313" key="1">
    <source>
        <dbReference type="EMBL" id="JAH69432.1"/>
    </source>
</evidence>
<protein>
    <submittedName>
        <fullName evidence="1">Uncharacterized protein</fullName>
    </submittedName>
</protein>
<accession>A0A0E9UUE4</accession>
<proteinExistence type="predicted"/>
<dbReference type="EMBL" id="GBXM01039145">
    <property type="protein sequence ID" value="JAH69432.1"/>
    <property type="molecule type" value="Transcribed_RNA"/>
</dbReference>
<sequence>MCNLQLRFWLGSASNTMSNQICNPNTCHYTYGREINRIFIVQQNMTGH</sequence>
<organism evidence="1">
    <name type="scientific">Anguilla anguilla</name>
    <name type="common">European freshwater eel</name>
    <name type="synonym">Muraena anguilla</name>
    <dbReference type="NCBI Taxonomy" id="7936"/>
    <lineage>
        <taxon>Eukaryota</taxon>
        <taxon>Metazoa</taxon>
        <taxon>Chordata</taxon>
        <taxon>Craniata</taxon>
        <taxon>Vertebrata</taxon>
        <taxon>Euteleostomi</taxon>
        <taxon>Actinopterygii</taxon>
        <taxon>Neopterygii</taxon>
        <taxon>Teleostei</taxon>
        <taxon>Anguilliformes</taxon>
        <taxon>Anguillidae</taxon>
        <taxon>Anguilla</taxon>
    </lineage>
</organism>
<name>A0A0E9UUE4_ANGAN</name>
<reference evidence="1" key="1">
    <citation type="submission" date="2014-11" db="EMBL/GenBank/DDBJ databases">
        <authorList>
            <person name="Amaro Gonzalez C."/>
        </authorList>
    </citation>
    <scope>NUCLEOTIDE SEQUENCE</scope>
</reference>
<dbReference type="AlphaFoldDB" id="A0A0E9UUE4"/>